<gene>
    <name evidence="1" type="ORF">SAMN05421797_104101</name>
</gene>
<keyword evidence="2" id="KW-1185">Reference proteome</keyword>
<dbReference type="Proteomes" id="UP000186953">
    <property type="component" value="Unassembled WGS sequence"/>
</dbReference>
<proteinExistence type="predicted"/>
<accession>A0A1N6WIU7</accession>
<sequence length="72" mass="8387">MIYRNTGFLKSEKIIEQQLKPNLEAGELSRALRIKGGVKPEKIEDDVIYLNKVSTILQPVKLLQKRWSFLLF</sequence>
<dbReference type="EMBL" id="FTMA01000004">
    <property type="protein sequence ID" value="SIQ89928.1"/>
    <property type="molecule type" value="Genomic_DNA"/>
</dbReference>
<reference evidence="2" key="1">
    <citation type="submission" date="2017-01" db="EMBL/GenBank/DDBJ databases">
        <authorList>
            <person name="Varghese N."/>
            <person name="Submissions S."/>
        </authorList>
    </citation>
    <scope>NUCLEOTIDE SEQUENCE [LARGE SCALE GENOMIC DNA]</scope>
    <source>
        <strain evidence="2">DSM 15366</strain>
    </source>
</reference>
<evidence type="ECO:0000313" key="2">
    <source>
        <dbReference type="Proteomes" id="UP000186953"/>
    </source>
</evidence>
<dbReference type="AlphaFoldDB" id="A0A1N6WIU7"/>
<name>A0A1N6WIU7_9FLAO</name>
<protein>
    <submittedName>
        <fullName evidence="1">Uncharacterized protein</fullName>
    </submittedName>
</protein>
<organism evidence="1 2">
    <name type="scientific">Maribacter ulvicola</name>
    <dbReference type="NCBI Taxonomy" id="228959"/>
    <lineage>
        <taxon>Bacteria</taxon>
        <taxon>Pseudomonadati</taxon>
        <taxon>Bacteroidota</taxon>
        <taxon>Flavobacteriia</taxon>
        <taxon>Flavobacteriales</taxon>
        <taxon>Flavobacteriaceae</taxon>
        <taxon>Maribacter</taxon>
    </lineage>
</organism>
<evidence type="ECO:0000313" key="1">
    <source>
        <dbReference type="EMBL" id="SIQ89928.1"/>
    </source>
</evidence>